<evidence type="ECO:0000313" key="1">
    <source>
        <dbReference type="EMBL" id="SVD31697.1"/>
    </source>
</evidence>
<dbReference type="EMBL" id="UINC01143013">
    <property type="protein sequence ID" value="SVD31697.1"/>
    <property type="molecule type" value="Genomic_DNA"/>
</dbReference>
<sequence length="94" mass="10426">MKTKTMIDTTHIPWYHYCMVNRRVVEAGYGRVDNVVVSRSLRPQSSNVVMSQQALRLSPAPARDEPAPNYSGVEGSLLPVSVTCRVETGAFMLT</sequence>
<reference evidence="1" key="1">
    <citation type="submission" date="2018-05" db="EMBL/GenBank/DDBJ databases">
        <authorList>
            <person name="Lanie J.A."/>
            <person name="Ng W.-L."/>
            <person name="Kazmierczak K.M."/>
            <person name="Andrzejewski T.M."/>
            <person name="Davidsen T.M."/>
            <person name="Wayne K.J."/>
            <person name="Tettelin H."/>
            <person name="Glass J.I."/>
            <person name="Rusch D."/>
            <person name="Podicherti R."/>
            <person name="Tsui H.-C.T."/>
            <person name="Winkler M.E."/>
        </authorList>
    </citation>
    <scope>NUCLEOTIDE SEQUENCE</scope>
</reference>
<organism evidence="1">
    <name type="scientific">marine metagenome</name>
    <dbReference type="NCBI Taxonomy" id="408172"/>
    <lineage>
        <taxon>unclassified sequences</taxon>
        <taxon>metagenomes</taxon>
        <taxon>ecological metagenomes</taxon>
    </lineage>
</organism>
<accession>A0A382UCE1</accession>
<dbReference type="AlphaFoldDB" id="A0A382UCE1"/>
<protein>
    <submittedName>
        <fullName evidence="1">Uncharacterized protein</fullName>
    </submittedName>
</protein>
<proteinExistence type="predicted"/>
<gene>
    <name evidence="1" type="ORF">METZ01_LOCUS384551</name>
</gene>
<name>A0A382UCE1_9ZZZZ</name>